<dbReference type="EMBL" id="WIGO01000561">
    <property type="protein sequence ID" value="KAF6808802.1"/>
    <property type="molecule type" value="Genomic_DNA"/>
</dbReference>
<evidence type="ECO:0000256" key="2">
    <source>
        <dbReference type="SAM" id="SignalP"/>
    </source>
</evidence>
<feature type="signal peptide" evidence="2">
    <location>
        <begin position="1"/>
        <end position="19"/>
    </location>
</feature>
<comment type="caution">
    <text evidence="3">The sequence shown here is derived from an EMBL/GenBank/DDBJ whole genome shotgun (WGS) entry which is preliminary data.</text>
</comment>
<accession>A0A8H6MTV8</accession>
<evidence type="ECO:0000313" key="3">
    <source>
        <dbReference type="EMBL" id="KAF6808802.1"/>
    </source>
</evidence>
<feature type="compositionally biased region" description="Low complexity" evidence="1">
    <location>
        <begin position="221"/>
        <end position="323"/>
    </location>
</feature>
<feature type="compositionally biased region" description="Low complexity" evidence="1">
    <location>
        <begin position="190"/>
        <end position="206"/>
    </location>
</feature>
<dbReference type="AlphaFoldDB" id="A0A8H6MTV8"/>
<feature type="chain" id="PRO_5034790270" description="Apple domain-containing protein" evidence="2">
    <location>
        <begin position="20"/>
        <end position="507"/>
    </location>
</feature>
<feature type="region of interest" description="Disordered" evidence="1">
    <location>
        <begin position="190"/>
        <end position="323"/>
    </location>
</feature>
<gene>
    <name evidence="3" type="ORF">CPLU01_15607</name>
</gene>
<name>A0A8H6MTV8_9PEZI</name>
<sequence length="507" mass="52893">MKFTSYLATAAAAFGIVDAQCNANNCARAVTGTRHGPVTQSSRRADCSSYQRTTVTLASVTETVTIISIGSAVTRTFASSTVTTTTTVTPFLPPTITIDLPEPTFNPKRREIEERQITVSSSLPTFAPIPFYASACAGPSAYRSACSCWGITPTFIFASVDSTTTITFTSVERDTITVIGTGVTTTTVRVTSTPDVSSDVGPSSSDEPTATSEEPVSSTDEPASSTEEPASSTEEPASSTEEPASSTEEPVSTTDEPTPTSSDEPASTTDEPPEPASSTEEPASSTEEPASSTEEPASSTEEPASTTEEPASSTDEPPSPTDIISSIVSSILSELPSITEEPVTTTDDPIISLTFFTETEEPSTTEPFPSLPTTFVTSFTTVISEDPSSVTSSDAPTSSFGADVCSTFGPRFPYTPFNLITGCTCTYDNPVCGEGFATGQRELSAVLTIESCANVCDTFSDCAAFSYNPQTLQCRALARGSGIGSNSSSTWVFVDRLAGTCSNAQCT</sequence>
<organism evidence="3 4">
    <name type="scientific">Colletotrichum plurivorum</name>
    <dbReference type="NCBI Taxonomy" id="2175906"/>
    <lineage>
        <taxon>Eukaryota</taxon>
        <taxon>Fungi</taxon>
        <taxon>Dikarya</taxon>
        <taxon>Ascomycota</taxon>
        <taxon>Pezizomycotina</taxon>
        <taxon>Sordariomycetes</taxon>
        <taxon>Hypocreomycetidae</taxon>
        <taxon>Glomerellales</taxon>
        <taxon>Glomerellaceae</taxon>
        <taxon>Colletotrichum</taxon>
        <taxon>Colletotrichum orchidearum species complex</taxon>
    </lineage>
</organism>
<evidence type="ECO:0008006" key="5">
    <source>
        <dbReference type="Google" id="ProtNLM"/>
    </source>
</evidence>
<proteinExistence type="predicted"/>
<keyword evidence="2" id="KW-0732">Signal</keyword>
<evidence type="ECO:0000313" key="4">
    <source>
        <dbReference type="Proteomes" id="UP000654918"/>
    </source>
</evidence>
<protein>
    <recommendedName>
        <fullName evidence="5">Apple domain-containing protein</fullName>
    </recommendedName>
</protein>
<dbReference type="Proteomes" id="UP000654918">
    <property type="component" value="Unassembled WGS sequence"/>
</dbReference>
<evidence type="ECO:0000256" key="1">
    <source>
        <dbReference type="SAM" id="MobiDB-lite"/>
    </source>
</evidence>
<keyword evidence="4" id="KW-1185">Reference proteome</keyword>
<reference evidence="3" key="1">
    <citation type="journal article" date="2020" name="Phytopathology">
        <title>Genome Sequence Resources of Colletotrichum truncatum, C. plurivorum, C. musicola, and C. sojae: Four Species Pathogenic to Soybean (Glycine max).</title>
        <authorList>
            <person name="Rogerio F."/>
            <person name="Boufleur T.R."/>
            <person name="Ciampi-Guillardi M."/>
            <person name="Sukno S.A."/>
            <person name="Thon M.R."/>
            <person name="Massola Junior N.S."/>
            <person name="Baroncelli R."/>
        </authorList>
    </citation>
    <scope>NUCLEOTIDE SEQUENCE</scope>
    <source>
        <strain evidence="3">LFN00145</strain>
    </source>
</reference>
<feature type="compositionally biased region" description="Polar residues" evidence="1">
    <location>
        <begin position="207"/>
        <end position="220"/>
    </location>
</feature>